<accession>A0A167NZR3</accession>
<dbReference type="AlphaFoldDB" id="A0A167NZR3"/>
<sequence length="285" mass="31335">MSAPQTRSSKGARAQPAEFEDVWSVIKSLLDDTLRRQHLEGREPRFGDVSYTAFMGAYTKAYNLGTNPVPRSVSQVSLAQQKTYSAVSAYFFGIADEMLAALRSGTTGGLPLVDAYLDAYDRYLRAALLLPRLLRMFNDGFLRLAADEWFTTLPAAPGMPDIPFGMKLIDPDPPRITILNGVRHEEALPIQSLIPVPIERADIGEEIMRWDSATAAGAPKAEEVATLLWPSEGKPVPSGDAPTDVRETAQFEARRYASLPANVYMPLVPTILRLMAPRDGQALRT</sequence>
<proteinExistence type="predicted"/>
<dbReference type="InterPro" id="IPR016159">
    <property type="entry name" value="Cullin_repeat-like_dom_sf"/>
</dbReference>
<organism evidence="1 2">
    <name type="scientific">Calocera viscosa (strain TUFC12733)</name>
    <dbReference type="NCBI Taxonomy" id="1330018"/>
    <lineage>
        <taxon>Eukaryota</taxon>
        <taxon>Fungi</taxon>
        <taxon>Dikarya</taxon>
        <taxon>Basidiomycota</taxon>
        <taxon>Agaricomycotina</taxon>
        <taxon>Dacrymycetes</taxon>
        <taxon>Dacrymycetales</taxon>
        <taxon>Dacrymycetaceae</taxon>
        <taxon>Calocera</taxon>
    </lineage>
</organism>
<evidence type="ECO:0000313" key="1">
    <source>
        <dbReference type="EMBL" id="KZO98263.1"/>
    </source>
</evidence>
<keyword evidence="2" id="KW-1185">Reference proteome</keyword>
<gene>
    <name evidence="1" type="ORF">CALVIDRAFT_596815</name>
</gene>
<dbReference type="Proteomes" id="UP000076738">
    <property type="component" value="Unassembled WGS sequence"/>
</dbReference>
<dbReference type="EMBL" id="KV417276">
    <property type="protein sequence ID" value="KZO98263.1"/>
    <property type="molecule type" value="Genomic_DNA"/>
</dbReference>
<evidence type="ECO:0000313" key="2">
    <source>
        <dbReference type="Proteomes" id="UP000076738"/>
    </source>
</evidence>
<dbReference type="Gene3D" id="1.20.1310.10">
    <property type="entry name" value="Cullin Repeats"/>
    <property type="match status" value="1"/>
</dbReference>
<reference evidence="1 2" key="1">
    <citation type="journal article" date="2016" name="Mol. Biol. Evol.">
        <title>Comparative Genomics of Early-Diverging Mushroom-Forming Fungi Provides Insights into the Origins of Lignocellulose Decay Capabilities.</title>
        <authorList>
            <person name="Nagy L.G."/>
            <person name="Riley R."/>
            <person name="Tritt A."/>
            <person name="Adam C."/>
            <person name="Daum C."/>
            <person name="Floudas D."/>
            <person name="Sun H."/>
            <person name="Yadav J.S."/>
            <person name="Pangilinan J."/>
            <person name="Larsson K.H."/>
            <person name="Matsuura K."/>
            <person name="Barry K."/>
            <person name="Labutti K."/>
            <person name="Kuo R."/>
            <person name="Ohm R.A."/>
            <person name="Bhattacharya S.S."/>
            <person name="Shirouzu T."/>
            <person name="Yoshinaga Y."/>
            <person name="Martin F.M."/>
            <person name="Grigoriev I.V."/>
            <person name="Hibbett D.S."/>
        </authorList>
    </citation>
    <scope>NUCLEOTIDE SEQUENCE [LARGE SCALE GENOMIC DNA]</scope>
    <source>
        <strain evidence="1 2">TUFC12733</strain>
    </source>
</reference>
<name>A0A167NZR3_CALVF</name>
<dbReference type="SUPFAM" id="SSF74788">
    <property type="entry name" value="Cullin repeat-like"/>
    <property type="match status" value="1"/>
</dbReference>
<protein>
    <submittedName>
        <fullName evidence="1">Uncharacterized protein</fullName>
    </submittedName>
</protein>
<dbReference type="OrthoDB" id="3363052at2759"/>